<dbReference type="SUPFAM" id="SSF49373">
    <property type="entry name" value="Invasin/intimin cell-adhesion fragments"/>
    <property type="match status" value="3"/>
</dbReference>
<name>A0A494Y6Q5_9BACL</name>
<gene>
    <name evidence="2" type="ORF">D7Z26_04320</name>
</gene>
<protein>
    <submittedName>
        <fullName evidence="2">DUF5057 domain-containing protein</fullName>
    </submittedName>
</protein>
<dbReference type="Gene3D" id="2.60.40.1080">
    <property type="match status" value="3"/>
</dbReference>
<dbReference type="Proteomes" id="UP000282076">
    <property type="component" value="Unassembled WGS sequence"/>
</dbReference>
<feature type="domain" description="BIG2" evidence="1">
    <location>
        <begin position="851"/>
        <end position="926"/>
    </location>
</feature>
<dbReference type="SMART" id="SM00635">
    <property type="entry name" value="BID_2"/>
    <property type="match status" value="3"/>
</dbReference>
<accession>A0A494Y6Q5</accession>
<sequence>MNMKTTLRTYITLVLVVTILTSLMVTVRPDQTNAAASDPAMEIRVLEITENGSSDIYSLLKDYSNPKYVITTMKMKKFVALRDEMDGTYDAVYIGKGVYNSTKATNNTHNTSSIENDITNLKFNQIKQFYIDRGLPVIVYSQTTSNGNNSNGALYQNTAGILRTSLLDYVSKNGSNNANVDNKYVPVSTKENVSFIGTDELSDKTKFLTKTKLNTNGMLKPRLVLKSSPTDYNANQSAIYKAGDTLSYTFDVINAPNLAQGNLVANLYLGVDSVLKFGSDQLVVAGQKITSGTGSVVSFRLPKGYSGLHYWKLELVDQTTGLRDVAIGVIRFRDEQTPIKVLQVLPNNGDSSSLLKTNNMKTAYLKTLDYDIAITVTDIGTFNNGGYKNLNGNYDMLIFGFTDSYNSNAPINQEASTAVNSFIKTGQSVMFTHDTIYQGNENWITYFQKATGQSENKTNMGLNAPHTSTTTTKVNEGLLTRFPFNITSTTPTVNTTHDQYFRLNLEDEKLVPWYNITSLPGDSDQRDSDDSWNHYYTYSYGNVTYSGTGHTNTNFPDWEQQLFVNTMYRAFIGSNHAPTLNVVSPIDYDTSTNKNVVLSNNDILINYSATDFDLIDRTLFTSVSYVTKSTGSSTWSSSVTAIPTQEIMSGQFINQSIANPLQNGGDIKFTIAARDKSGAMTSQIVNVKVVKAVSNLDVDRSLSDNVKNGKLEINKDVTLTYTITPKKIAYDPTVTASLLTVNNIRIQETFPANLEIISSNISSTVTNKTLNGSLTSGYTLNGTLPSITYTRSGDFYIANPITFQIVATPKANGNYALTNSNLNLKDFVVGSSTPIDRTLQFASLAFEAVTKHKGMKMDDITIVKDDISKLIVTPTPFDVTNKNYDWVSDNPSVVSVGNDGTIRGLQAGIARVTATVTDESLGTDGRLISATATVNVLEPGINILGLNTVDVGRQIGLDVVPVQLSQGEKILTYAWSLDSNKAQLASSTGGPHNTLTGVSEGTATLTVSVTTNKNRTLTSSPFSVEVVQPVTLTLPNEIHIGAGHTRDLWSSDLVVDPAAMKNNTSKFTWTSSNTSVARFNSFGQVTGQAAGTATVTLTYKRTESATPVTASAQVVVVDISAPAEYTIKNGSELKLLDLTIDPALRLLKVQPTDRASDILSKLTWSAENKGVVTMDSNGKVSAKKPGIENVSVAYKQFPSGPEVASRTIKIKVVNLLFNKDSYPLYLGDTASLKLKDELVVFPSELKDTVRNAVKWSKENGKNFVDIDSSGNVTAKAAGKQEVYAEYTFSDNSKVKLTVIIDVLKVSPPGGGTNPNTGGDRY</sequence>
<feature type="domain" description="BIG2" evidence="1">
    <location>
        <begin position="1219"/>
        <end position="1298"/>
    </location>
</feature>
<comment type="caution">
    <text evidence="2">The sequence shown here is derived from an EMBL/GenBank/DDBJ whole genome shotgun (WGS) entry which is preliminary data.</text>
</comment>
<evidence type="ECO:0000259" key="1">
    <source>
        <dbReference type="SMART" id="SM00635"/>
    </source>
</evidence>
<feature type="domain" description="BIG2" evidence="1">
    <location>
        <begin position="1026"/>
        <end position="1109"/>
    </location>
</feature>
<dbReference type="InterPro" id="IPR008964">
    <property type="entry name" value="Invasin/intimin_cell_adhesion"/>
</dbReference>
<dbReference type="Pfam" id="PF02368">
    <property type="entry name" value="Big_2"/>
    <property type="match status" value="2"/>
</dbReference>
<evidence type="ECO:0000313" key="3">
    <source>
        <dbReference type="Proteomes" id="UP000282076"/>
    </source>
</evidence>
<keyword evidence="3" id="KW-1185">Reference proteome</keyword>
<reference evidence="2 3" key="1">
    <citation type="submission" date="2018-10" db="EMBL/GenBank/DDBJ databases">
        <title>Cohnella sp. M2MS4P-1, whole genome shotgun sequence.</title>
        <authorList>
            <person name="Tuo L."/>
        </authorList>
    </citation>
    <scope>NUCLEOTIDE SEQUENCE [LARGE SCALE GENOMIC DNA]</scope>
    <source>
        <strain evidence="2 3">M2MS4P-1</strain>
    </source>
</reference>
<proteinExistence type="predicted"/>
<dbReference type="InterPro" id="IPR003343">
    <property type="entry name" value="Big_2"/>
</dbReference>
<evidence type="ECO:0000313" key="2">
    <source>
        <dbReference type="EMBL" id="RKP57215.1"/>
    </source>
</evidence>
<organism evidence="2 3">
    <name type="scientific">Cohnella endophytica</name>
    <dbReference type="NCBI Taxonomy" id="2419778"/>
    <lineage>
        <taxon>Bacteria</taxon>
        <taxon>Bacillati</taxon>
        <taxon>Bacillota</taxon>
        <taxon>Bacilli</taxon>
        <taxon>Bacillales</taxon>
        <taxon>Paenibacillaceae</taxon>
        <taxon>Cohnella</taxon>
    </lineage>
</organism>
<dbReference type="EMBL" id="RBZM01000002">
    <property type="protein sequence ID" value="RKP57215.1"/>
    <property type="molecule type" value="Genomic_DNA"/>
</dbReference>